<accession>A0A8S5MNF8</accession>
<protein>
    <submittedName>
        <fullName evidence="1">Uncharacterized protein</fullName>
    </submittedName>
</protein>
<name>A0A8S5MNF8_9CAUD</name>
<reference evidence="1" key="1">
    <citation type="journal article" date="2021" name="Proc. Natl. Acad. Sci. U.S.A.">
        <title>A Catalog of Tens of Thousands of Viruses from Human Metagenomes Reveals Hidden Associations with Chronic Diseases.</title>
        <authorList>
            <person name="Tisza M.J."/>
            <person name="Buck C.B."/>
        </authorList>
    </citation>
    <scope>NUCLEOTIDE SEQUENCE</scope>
    <source>
        <strain evidence="1">CtI7W9</strain>
    </source>
</reference>
<dbReference type="EMBL" id="BK014941">
    <property type="protein sequence ID" value="DAD83748.1"/>
    <property type="molecule type" value="Genomic_DNA"/>
</dbReference>
<sequence length="150" mass="16739">METTEKTFGVCRYCGQLLNIKSYLALHPNIDDPDEDAIATLICDCKEARRDRDTHEAALRGESDRIEALQKVNDVIEELFTGNPHQKRMAVDEQTREILQQLAERVYGGFVDKAVITTTDGVKATVKSTGSAAIGIAIERSETKKEKKEI</sequence>
<evidence type="ECO:0000313" key="1">
    <source>
        <dbReference type="EMBL" id="DAD83748.1"/>
    </source>
</evidence>
<organism evidence="1">
    <name type="scientific">Myoviridae sp. ctI7W9</name>
    <dbReference type="NCBI Taxonomy" id="2826636"/>
    <lineage>
        <taxon>Viruses</taxon>
        <taxon>Duplodnaviria</taxon>
        <taxon>Heunggongvirae</taxon>
        <taxon>Uroviricota</taxon>
        <taxon>Caudoviricetes</taxon>
    </lineage>
</organism>
<proteinExistence type="predicted"/>